<sequence length="252" mass="28757">MPFLQRITLDWSELPEADKEQFPFNIRPIRQIDELRFRSNVTFFIGNNGSGKSTLLEAIGVSCGFSVVGGRDLTIKKEKDNESLANIMRLSWLPKVSHGLFFRAETFDTFAGYIDELAKDPYIGFQAYAPYGGKSLNEQSHGQAFLTFFQNRLGRKGLYLLDEPESALSPQNQLAFLSMIRDLEKSGNAQFIIATHSPIIMAYPGAQILQFTETTLEPISYEDTDHFNLTRDFLNHRERYFRALFDDGEAEE</sequence>
<dbReference type="GO" id="GO:0016887">
    <property type="term" value="F:ATP hydrolysis activity"/>
    <property type="evidence" value="ECO:0007669"/>
    <property type="project" value="InterPro"/>
</dbReference>
<dbReference type="GO" id="GO:0006302">
    <property type="term" value="P:double-strand break repair"/>
    <property type="evidence" value="ECO:0007669"/>
    <property type="project" value="InterPro"/>
</dbReference>
<evidence type="ECO:0000256" key="4">
    <source>
        <dbReference type="ARBA" id="ARBA00022496"/>
    </source>
</evidence>
<keyword evidence="4" id="KW-0410">Iron transport</keyword>
<dbReference type="SMART" id="SM00382">
    <property type="entry name" value="AAA"/>
    <property type="match status" value="1"/>
</dbReference>
<dbReference type="SUPFAM" id="SSF52540">
    <property type="entry name" value="P-loop containing nucleoside triphosphate hydrolases"/>
    <property type="match status" value="1"/>
</dbReference>
<evidence type="ECO:0000256" key="1">
    <source>
        <dbReference type="ARBA" id="ARBA00004202"/>
    </source>
</evidence>
<keyword evidence="7" id="KW-0472">Membrane</keyword>
<protein>
    <submittedName>
        <fullName evidence="9">AAA family ATPase</fullName>
    </submittedName>
</protein>
<keyword evidence="10" id="KW-1185">Reference proteome</keyword>
<evidence type="ECO:0000259" key="8">
    <source>
        <dbReference type="SMART" id="SM00382"/>
    </source>
</evidence>
<accession>A0A6L8UVA3</accession>
<dbReference type="PANTHER" id="PTHR42771:SF2">
    <property type="entry name" value="IRON(3+)-HYDROXAMATE IMPORT ATP-BINDING PROTEIN FHUC"/>
    <property type="match status" value="1"/>
</dbReference>
<evidence type="ECO:0000256" key="7">
    <source>
        <dbReference type="ARBA" id="ARBA00023136"/>
    </source>
</evidence>
<keyword evidence="3" id="KW-1003">Cell membrane</keyword>
<reference evidence="9 10" key="1">
    <citation type="submission" date="2019-12" db="EMBL/GenBank/DDBJ databases">
        <title>Paenibacillus sp. nov. sp. isolated from soil.</title>
        <authorList>
            <person name="Kim J."/>
            <person name="Jeong S.E."/>
            <person name="Jung H.S."/>
            <person name="Jeon C.O."/>
        </authorList>
    </citation>
    <scope>NUCLEOTIDE SEQUENCE [LARGE SCALE GENOMIC DNA]</scope>
    <source>
        <strain evidence="9 10">5J-6</strain>
    </source>
</reference>
<organism evidence="9 10">
    <name type="scientific">Paenibacillus silvestris</name>
    <dbReference type="NCBI Taxonomy" id="2606219"/>
    <lineage>
        <taxon>Bacteria</taxon>
        <taxon>Bacillati</taxon>
        <taxon>Bacillota</taxon>
        <taxon>Bacilli</taxon>
        <taxon>Bacillales</taxon>
        <taxon>Paenibacillaceae</taxon>
        <taxon>Paenibacillus</taxon>
    </lineage>
</organism>
<dbReference type="GO" id="GO:0006826">
    <property type="term" value="P:iron ion transport"/>
    <property type="evidence" value="ECO:0007669"/>
    <property type="project" value="UniProtKB-KW"/>
</dbReference>
<dbReference type="GO" id="GO:0005886">
    <property type="term" value="C:plasma membrane"/>
    <property type="evidence" value="ECO:0007669"/>
    <property type="project" value="UniProtKB-SubCell"/>
</dbReference>
<dbReference type="Gene3D" id="3.40.50.300">
    <property type="entry name" value="P-loop containing nucleotide triphosphate hydrolases"/>
    <property type="match status" value="2"/>
</dbReference>
<evidence type="ECO:0000313" key="10">
    <source>
        <dbReference type="Proteomes" id="UP000481087"/>
    </source>
</evidence>
<evidence type="ECO:0000256" key="5">
    <source>
        <dbReference type="ARBA" id="ARBA00023004"/>
    </source>
</evidence>
<proteinExistence type="predicted"/>
<dbReference type="InterPro" id="IPR038729">
    <property type="entry name" value="Rad50/SbcC_AAA"/>
</dbReference>
<dbReference type="InterPro" id="IPR003593">
    <property type="entry name" value="AAA+_ATPase"/>
</dbReference>
<dbReference type="EMBL" id="WTUZ01000010">
    <property type="protein sequence ID" value="MZQ82045.1"/>
    <property type="molecule type" value="Genomic_DNA"/>
</dbReference>
<evidence type="ECO:0000256" key="2">
    <source>
        <dbReference type="ARBA" id="ARBA00022448"/>
    </source>
</evidence>
<dbReference type="InterPro" id="IPR051535">
    <property type="entry name" value="Siderophore_ABC-ATPase"/>
</dbReference>
<dbReference type="Proteomes" id="UP000481087">
    <property type="component" value="Unassembled WGS sequence"/>
</dbReference>
<keyword evidence="5" id="KW-0408">Iron</keyword>
<keyword evidence="2" id="KW-0813">Transport</keyword>
<comment type="subcellular location">
    <subcellularLocation>
        <location evidence="1">Cell membrane</location>
        <topology evidence="1">Peripheral membrane protein</topology>
    </subcellularLocation>
</comment>
<name>A0A6L8UVA3_9BACL</name>
<gene>
    <name evidence="9" type="ORF">GQF01_07830</name>
</gene>
<dbReference type="Pfam" id="PF13476">
    <property type="entry name" value="AAA_23"/>
    <property type="match status" value="1"/>
</dbReference>
<dbReference type="Pfam" id="PF13304">
    <property type="entry name" value="AAA_21"/>
    <property type="match status" value="1"/>
</dbReference>
<evidence type="ECO:0000256" key="3">
    <source>
        <dbReference type="ARBA" id="ARBA00022475"/>
    </source>
</evidence>
<dbReference type="InterPro" id="IPR027417">
    <property type="entry name" value="P-loop_NTPase"/>
</dbReference>
<dbReference type="InterPro" id="IPR003959">
    <property type="entry name" value="ATPase_AAA_core"/>
</dbReference>
<feature type="domain" description="AAA+ ATPase" evidence="8">
    <location>
        <begin position="38"/>
        <end position="215"/>
    </location>
</feature>
<dbReference type="GO" id="GO:0005524">
    <property type="term" value="F:ATP binding"/>
    <property type="evidence" value="ECO:0007669"/>
    <property type="project" value="InterPro"/>
</dbReference>
<comment type="caution">
    <text evidence="9">The sequence shown here is derived from an EMBL/GenBank/DDBJ whole genome shotgun (WGS) entry which is preliminary data.</text>
</comment>
<keyword evidence="6" id="KW-0406">Ion transport</keyword>
<evidence type="ECO:0000256" key="6">
    <source>
        <dbReference type="ARBA" id="ARBA00023065"/>
    </source>
</evidence>
<evidence type="ECO:0000313" key="9">
    <source>
        <dbReference type="EMBL" id="MZQ82045.1"/>
    </source>
</evidence>
<dbReference type="AlphaFoldDB" id="A0A6L8UVA3"/>
<dbReference type="CDD" id="cd00267">
    <property type="entry name" value="ABC_ATPase"/>
    <property type="match status" value="1"/>
</dbReference>
<dbReference type="PANTHER" id="PTHR42771">
    <property type="entry name" value="IRON(3+)-HYDROXAMATE IMPORT ATP-BINDING PROTEIN FHUC"/>
    <property type="match status" value="1"/>
</dbReference>
<dbReference type="RefSeq" id="WP_161406222.1">
    <property type="nucleotide sequence ID" value="NZ_WTUZ01000010.1"/>
</dbReference>